<dbReference type="Proteomes" id="UP000470772">
    <property type="component" value="Unassembled WGS sequence"/>
</dbReference>
<keyword evidence="5" id="KW-0472">Membrane</keyword>
<dbReference type="InterPro" id="IPR008571">
    <property type="entry name" value="HerA-like"/>
</dbReference>
<comment type="caution">
    <text evidence="7">The sequence shown here is derived from an EMBL/GenBank/DDBJ whole genome shotgun (WGS) entry which is preliminary data.</text>
</comment>
<feature type="domain" description="Helicase HerA central" evidence="6">
    <location>
        <begin position="237"/>
        <end position="373"/>
    </location>
</feature>
<feature type="transmembrane region" description="Helical" evidence="5">
    <location>
        <begin position="87"/>
        <end position="106"/>
    </location>
</feature>
<dbReference type="Gene3D" id="3.40.50.300">
    <property type="entry name" value="P-loop containing nucleotide triphosphate hydrolases"/>
    <property type="match status" value="2"/>
</dbReference>
<evidence type="ECO:0000256" key="3">
    <source>
        <dbReference type="ARBA" id="ARBA00048954"/>
    </source>
</evidence>
<gene>
    <name evidence="7" type="ORF">GC250_02095</name>
</gene>
<evidence type="ECO:0000313" key="7">
    <source>
        <dbReference type="EMBL" id="MUN28280.1"/>
    </source>
</evidence>
<feature type="transmembrane region" description="Helical" evidence="5">
    <location>
        <begin position="62"/>
        <end position="80"/>
    </location>
</feature>
<accession>A0A6A9QJ72</accession>
<reference evidence="7 8" key="1">
    <citation type="submission" date="2019-10" db="EMBL/GenBank/DDBJ databases">
        <title>Sequencing and Assembly of Multiple Reported Metal-Biooxidizing Members of the Extremely Thermoacidophilic Archaeal Family Sulfolobaceae.</title>
        <authorList>
            <person name="Counts J.A."/>
            <person name="Kelly R.M."/>
        </authorList>
    </citation>
    <scope>NUCLEOTIDE SEQUENCE [LARGE SCALE GENOMIC DNA]</scope>
    <source>
        <strain evidence="7 8">DSM 6482</strain>
    </source>
</reference>
<evidence type="ECO:0000256" key="2">
    <source>
        <dbReference type="ARBA" id="ARBA00034617"/>
    </source>
</evidence>
<feature type="transmembrane region" description="Helical" evidence="5">
    <location>
        <begin position="126"/>
        <end position="155"/>
    </location>
</feature>
<dbReference type="EMBL" id="WGGD01000005">
    <property type="protein sequence ID" value="MUN28280.1"/>
    <property type="molecule type" value="Genomic_DNA"/>
</dbReference>
<comment type="catalytic activity">
    <reaction evidence="4">
        <text>ATP + H2O = ADP + phosphate + H(+)</text>
        <dbReference type="Rhea" id="RHEA:13065"/>
        <dbReference type="ChEBI" id="CHEBI:15377"/>
        <dbReference type="ChEBI" id="CHEBI:15378"/>
        <dbReference type="ChEBI" id="CHEBI:30616"/>
        <dbReference type="ChEBI" id="CHEBI:43474"/>
        <dbReference type="ChEBI" id="CHEBI:456216"/>
        <dbReference type="EC" id="5.6.2.4"/>
    </reaction>
</comment>
<dbReference type="RefSeq" id="WP_156016174.1">
    <property type="nucleotide sequence ID" value="NZ_WGGD01000005.1"/>
</dbReference>
<evidence type="ECO:0000256" key="1">
    <source>
        <dbReference type="ARBA" id="ARBA00007816"/>
    </source>
</evidence>
<evidence type="ECO:0000256" key="4">
    <source>
        <dbReference type="ARBA" id="ARBA00048988"/>
    </source>
</evidence>
<dbReference type="PANTHER" id="PTHR42957:SF1">
    <property type="entry name" value="HELICASE MJ1565-RELATED"/>
    <property type="match status" value="1"/>
</dbReference>
<organism evidence="7 8">
    <name type="scientific">Sulfuracidifex metallicus DSM 6482 = JCM 9184</name>
    <dbReference type="NCBI Taxonomy" id="523847"/>
    <lineage>
        <taxon>Archaea</taxon>
        <taxon>Thermoproteota</taxon>
        <taxon>Thermoprotei</taxon>
        <taxon>Sulfolobales</taxon>
        <taxon>Sulfolobaceae</taxon>
        <taxon>Sulfuracidifex</taxon>
    </lineage>
</organism>
<keyword evidence="5" id="KW-1133">Transmembrane helix</keyword>
<proteinExistence type="inferred from homology"/>
<dbReference type="Pfam" id="PF01935">
    <property type="entry name" value="DUF87"/>
    <property type="match status" value="1"/>
</dbReference>
<protein>
    <submittedName>
        <fullName evidence="7">DUF87 domain-containing protein</fullName>
    </submittedName>
</protein>
<keyword evidence="5" id="KW-0812">Transmembrane</keyword>
<dbReference type="InterPro" id="IPR027417">
    <property type="entry name" value="P-loop_NTPase"/>
</dbReference>
<comment type="catalytic activity">
    <reaction evidence="2">
        <text>Couples ATP hydrolysis with the unwinding of duplex DNA by translocating in the 3'-5' direction.</text>
        <dbReference type="EC" id="5.6.2.4"/>
    </reaction>
</comment>
<feature type="transmembrane region" description="Helical" evidence="5">
    <location>
        <begin position="6"/>
        <end position="24"/>
    </location>
</feature>
<comment type="similarity">
    <text evidence="1">Belongs to the HerA family.</text>
</comment>
<comment type="catalytic activity">
    <reaction evidence="3">
        <text>ATP + H2O = ADP + phosphate + H(+)</text>
        <dbReference type="Rhea" id="RHEA:13065"/>
        <dbReference type="ChEBI" id="CHEBI:15377"/>
        <dbReference type="ChEBI" id="CHEBI:15378"/>
        <dbReference type="ChEBI" id="CHEBI:30616"/>
        <dbReference type="ChEBI" id="CHEBI:43474"/>
        <dbReference type="ChEBI" id="CHEBI:456216"/>
        <dbReference type="EC" id="5.6.2.3"/>
    </reaction>
</comment>
<sequence length="551" mass="62826">MLEERHVVFVAILISESIALTAIPDFFRGVQGITSYFFFFFVVLFLDAFSSVIVFYSPLTSLIYFLGVYSSFSIIGINLIDPIDLSVYLFGFSSASFILFISRRNFSDFLINMLSKHNVSKPTKGNLLILLFLTIIGYLVFFLLGFPFLAFGCVADFLAMVFSQKRIYPLIFMSWLSLPLALFSITSTSGSGINIGKVTKVLLKSSTSFRFRGNSYTWIKANQEFKVNLKESKNYNSVIVGSSGSGKSFLVKWIIRQLNVSFTIFDLHGEYPSEGAKKIDMSKVSVNPLSLNNTSPKKRSLEVAYMIKSIFNLGNLQTIDMFNLISETYFESGIEEEDPRTWNQKPPTFRDVLLYLERKKKLSTSTQDINRLSSLEPYLLFLSTEVFSRDSVNLEEIFEGNFVLDFSSVSANEIKYIMIETILRNLRDYMLRRGQSDFWKVFVLDEAPFVLSKETGRDIVERIFAEGRKFGIGMIVVSQSVEYVKKLMNNSASFFIFQLSEPNEVDYIVRFLAGDSEAYTLIHDTALSLQTGEFLTRSNRGDIFLVRIDVE</sequence>
<dbReference type="AlphaFoldDB" id="A0A6A9QJ72"/>
<evidence type="ECO:0000256" key="5">
    <source>
        <dbReference type="SAM" id="Phobius"/>
    </source>
</evidence>
<feature type="transmembrane region" description="Helical" evidence="5">
    <location>
        <begin position="36"/>
        <end position="56"/>
    </location>
</feature>
<dbReference type="GO" id="GO:0043138">
    <property type="term" value="F:3'-5' DNA helicase activity"/>
    <property type="evidence" value="ECO:0007669"/>
    <property type="project" value="UniProtKB-EC"/>
</dbReference>
<dbReference type="SUPFAM" id="SSF52540">
    <property type="entry name" value="P-loop containing nucleoside triphosphate hydrolases"/>
    <property type="match status" value="1"/>
</dbReference>
<dbReference type="PANTHER" id="PTHR42957">
    <property type="entry name" value="HELICASE MJ1565-RELATED"/>
    <property type="match status" value="1"/>
</dbReference>
<dbReference type="GO" id="GO:0043139">
    <property type="term" value="F:5'-3' DNA helicase activity"/>
    <property type="evidence" value="ECO:0007669"/>
    <property type="project" value="UniProtKB-EC"/>
</dbReference>
<evidence type="ECO:0000313" key="8">
    <source>
        <dbReference type="Proteomes" id="UP000470772"/>
    </source>
</evidence>
<evidence type="ECO:0000259" key="6">
    <source>
        <dbReference type="Pfam" id="PF01935"/>
    </source>
</evidence>
<keyword evidence="8" id="KW-1185">Reference proteome</keyword>
<dbReference type="InterPro" id="IPR002789">
    <property type="entry name" value="HerA_central"/>
</dbReference>
<name>A0A6A9QJ72_SULME</name>